<organism evidence="3 4">
    <name type="scientific">Microdochium trichocladiopsis</name>
    <dbReference type="NCBI Taxonomy" id="1682393"/>
    <lineage>
        <taxon>Eukaryota</taxon>
        <taxon>Fungi</taxon>
        <taxon>Dikarya</taxon>
        <taxon>Ascomycota</taxon>
        <taxon>Pezizomycotina</taxon>
        <taxon>Sordariomycetes</taxon>
        <taxon>Xylariomycetidae</taxon>
        <taxon>Xylariales</taxon>
        <taxon>Microdochiaceae</taxon>
        <taxon>Microdochium</taxon>
    </lineage>
</organism>
<dbReference type="Pfam" id="PF00172">
    <property type="entry name" value="Zn_clus"/>
    <property type="match status" value="1"/>
</dbReference>
<dbReference type="EMBL" id="JAGTJQ010000005">
    <property type="protein sequence ID" value="KAH7030682.1"/>
    <property type="molecule type" value="Genomic_DNA"/>
</dbReference>
<dbReference type="SMART" id="SM00066">
    <property type="entry name" value="GAL4"/>
    <property type="match status" value="1"/>
</dbReference>
<evidence type="ECO:0000256" key="1">
    <source>
        <dbReference type="ARBA" id="ARBA00023242"/>
    </source>
</evidence>
<dbReference type="PANTHER" id="PTHR38791">
    <property type="entry name" value="ZN(II)2CYS6 TRANSCRIPTION FACTOR (EUROFUNG)-RELATED-RELATED"/>
    <property type="match status" value="1"/>
</dbReference>
<dbReference type="Gene3D" id="4.10.240.10">
    <property type="entry name" value="Zn(2)-C6 fungal-type DNA-binding domain"/>
    <property type="match status" value="1"/>
</dbReference>
<dbReference type="InterPro" id="IPR036864">
    <property type="entry name" value="Zn2-C6_fun-type_DNA-bd_sf"/>
</dbReference>
<dbReference type="GeneID" id="70179534"/>
<dbReference type="CDD" id="cd00067">
    <property type="entry name" value="GAL4"/>
    <property type="match status" value="1"/>
</dbReference>
<comment type="caution">
    <text evidence="3">The sequence shown here is derived from an EMBL/GenBank/DDBJ whole genome shotgun (WGS) entry which is preliminary data.</text>
</comment>
<protein>
    <recommendedName>
        <fullName evidence="2">Zn(2)-C6 fungal-type domain-containing protein</fullName>
    </recommendedName>
</protein>
<dbReference type="SUPFAM" id="SSF57701">
    <property type="entry name" value="Zn2/Cys6 DNA-binding domain"/>
    <property type="match status" value="1"/>
</dbReference>
<dbReference type="PANTHER" id="PTHR38791:SF1">
    <property type="entry name" value="TRANSCRIPTION FACTOR, PUTATIVE-RELATED"/>
    <property type="match status" value="1"/>
</dbReference>
<dbReference type="Pfam" id="PF11951">
    <property type="entry name" value="Fungal_trans_2"/>
    <property type="match status" value="1"/>
</dbReference>
<name>A0A9P8Y3W1_9PEZI</name>
<dbReference type="InterPro" id="IPR053175">
    <property type="entry name" value="DHMBA_Reg_Transcription_Factor"/>
</dbReference>
<dbReference type="InterPro" id="IPR021858">
    <property type="entry name" value="Fun_TF"/>
</dbReference>
<dbReference type="GO" id="GO:0008270">
    <property type="term" value="F:zinc ion binding"/>
    <property type="evidence" value="ECO:0007669"/>
    <property type="project" value="InterPro"/>
</dbReference>
<keyword evidence="4" id="KW-1185">Reference proteome</keyword>
<dbReference type="InterPro" id="IPR001138">
    <property type="entry name" value="Zn2Cys6_DnaBD"/>
</dbReference>
<dbReference type="PROSITE" id="PS50048">
    <property type="entry name" value="ZN2_CY6_FUNGAL_2"/>
    <property type="match status" value="1"/>
</dbReference>
<gene>
    <name evidence="3" type="ORF">B0I36DRAFT_243483</name>
</gene>
<sequence>MVYTGKPSKSCEACRLRKRRCDKGVPGCGQCRRQGTECPGYRDPLSLAFRNQTAHGTSPASSDGGSDKSSNNSVVVPFFSRAPSLHFQMDLDLADLGLTYFQENYATGHMESYETFMTVAPKVLATDRDPTAMTSAIHAISLAGIANSAGAQVDQAGLSRRAWSKYCTALRAVNQLLTDPVLACKDSTLFAILLLSIFEAVTCSGPASVSAWKRHIDGASALIAQRGLAQFERDIGRLAFRETLVHILTSCYRLQVPVPPQILAMRREFERRLGPQDTIWLMSHAHMDALDLWQRAVAQEWPLPAALWESLLLEGIELDRQNVAIFDQYLDFCGLERGFRTMFNPRADPALVYEGAYHVYPNMRLARLWTGTRTSRILVNRLIRALAIETEPGASFGAIGMSQAQLIKTLDHKLYDLATSLIATAPQLLGYLDADGSVLPLDVAKPNVGGGYQAIFHLYHAGQLPVTDEPARLWVIKQLRRIDSQTGIRKAGFLADLLVQEGRLKH</sequence>
<reference evidence="3" key="1">
    <citation type="journal article" date="2021" name="Nat. Commun.">
        <title>Genetic determinants of endophytism in the Arabidopsis root mycobiome.</title>
        <authorList>
            <person name="Mesny F."/>
            <person name="Miyauchi S."/>
            <person name="Thiergart T."/>
            <person name="Pickel B."/>
            <person name="Atanasova L."/>
            <person name="Karlsson M."/>
            <person name="Huettel B."/>
            <person name="Barry K.W."/>
            <person name="Haridas S."/>
            <person name="Chen C."/>
            <person name="Bauer D."/>
            <person name="Andreopoulos W."/>
            <person name="Pangilinan J."/>
            <person name="LaButti K."/>
            <person name="Riley R."/>
            <person name="Lipzen A."/>
            <person name="Clum A."/>
            <person name="Drula E."/>
            <person name="Henrissat B."/>
            <person name="Kohler A."/>
            <person name="Grigoriev I.V."/>
            <person name="Martin F.M."/>
            <person name="Hacquard S."/>
        </authorList>
    </citation>
    <scope>NUCLEOTIDE SEQUENCE</scope>
    <source>
        <strain evidence="3">MPI-CAGE-CH-0230</strain>
    </source>
</reference>
<dbReference type="OrthoDB" id="4220372at2759"/>
<proteinExistence type="predicted"/>
<evidence type="ECO:0000313" key="4">
    <source>
        <dbReference type="Proteomes" id="UP000756346"/>
    </source>
</evidence>
<evidence type="ECO:0000259" key="2">
    <source>
        <dbReference type="PROSITE" id="PS50048"/>
    </source>
</evidence>
<keyword evidence="1" id="KW-0539">Nucleus</keyword>
<accession>A0A9P8Y3W1</accession>
<feature type="domain" description="Zn(2)-C6 fungal-type" evidence="2">
    <location>
        <begin position="10"/>
        <end position="38"/>
    </location>
</feature>
<evidence type="ECO:0000313" key="3">
    <source>
        <dbReference type="EMBL" id="KAH7030682.1"/>
    </source>
</evidence>
<dbReference type="PROSITE" id="PS00463">
    <property type="entry name" value="ZN2_CY6_FUNGAL_1"/>
    <property type="match status" value="1"/>
</dbReference>
<dbReference type="GO" id="GO:0000981">
    <property type="term" value="F:DNA-binding transcription factor activity, RNA polymerase II-specific"/>
    <property type="evidence" value="ECO:0007669"/>
    <property type="project" value="InterPro"/>
</dbReference>
<dbReference type="RefSeq" id="XP_046012362.1">
    <property type="nucleotide sequence ID" value="XM_046149988.1"/>
</dbReference>
<dbReference type="Proteomes" id="UP000756346">
    <property type="component" value="Unassembled WGS sequence"/>
</dbReference>
<dbReference type="AlphaFoldDB" id="A0A9P8Y3W1"/>